<organism evidence="5 6">
    <name type="scientific">Malassezia cuniculi</name>
    <dbReference type="NCBI Taxonomy" id="948313"/>
    <lineage>
        <taxon>Eukaryota</taxon>
        <taxon>Fungi</taxon>
        <taxon>Dikarya</taxon>
        <taxon>Basidiomycota</taxon>
        <taxon>Ustilaginomycotina</taxon>
        <taxon>Malasseziomycetes</taxon>
        <taxon>Malasseziales</taxon>
        <taxon>Malasseziaceae</taxon>
        <taxon>Malassezia</taxon>
    </lineage>
</organism>
<protein>
    <recommendedName>
        <fullName evidence="4">DH domain-containing protein</fullName>
    </recommendedName>
</protein>
<feature type="region of interest" description="Disordered" evidence="3">
    <location>
        <begin position="200"/>
        <end position="310"/>
    </location>
</feature>
<keyword evidence="1" id="KW-0433">Leucine-rich repeat</keyword>
<dbReference type="InterPro" id="IPR032675">
    <property type="entry name" value="LRR_dom_sf"/>
</dbReference>
<reference evidence="5" key="1">
    <citation type="submission" date="2023-03" db="EMBL/GenBank/DDBJ databases">
        <title>Mating type loci evolution in Malassezia.</title>
        <authorList>
            <person name="Coelho M.A."/>
        </authorList>
    </citation>
    <scope>NUCLEOTIDE SEQUENCE</scope>
    <source>
        <strain evidence="5">CBS 11721</strain>
    </source>
</reference>
<sequence length="1185" mass="129918">MNWLRGGSDDVSPRFPRQNSFLLALKQTTPQLKASDDSPQAATNAASPLSAKMGAKLFRTGSIRMPSSNSGSSPRITSSSSSSLGHRASVFARSRSSPNASPGVSPALSPSIGQGQLPTPSPTMRSSSFMPTSQYDSPNYDERPPMRAHSSLARSRAASNASDHSLVSSGSLISSMTEHGQLLSPVTDAQTARFSDAHLLAPTPTKRDTHLSTPPVPPLKYLRGTQTAQLHTPHSAPPGAPSTPSPAPAFRVPDTPSPSKPNVHVSRGSPVVPGRIRPVPPPLSTLVTPQKNASGSSDSPTFNSATRSESRNSFIGDYSPMSVSDNAEYVVVGNGIVMHRSEQELHSWEDPDIPSELPRTTSRAVELLQGGMAHLAVISPDTSVEAQRNKVAEETTHLSATRVPLLGVSLHWLTTPLALVVLDLSFTGLHQIPPVLSQLSALEELNLSGNPLSQLAHDAGKQVLPNLVSLRVLLLDQCELDTLPYELTTLTRLQILALRRNRFTSLPSWIHMLDLDCLLLEGNEMAEPWAMVLEPLVHPLMSDVSRHFAVLSTTGSNVHTPGSPGSTPSRGSRANGSQASPGPSIARRPTREFMNFSLRMPRFDEEEPAWRRRTRRTASAASSPSAETASLRSPTLPTPPAREENVGTPANLSLPGGVAAGMFTTYLPLPQLAPPPNLVSPQPRRIACFLPVYDNSSSVGGFEIPVEHEDYVHNVLSYMKDLDSLLPQHQTHPLVVHSSEVPGDRSSPMRQGTCIKEDSMRCQRLISEIVFSERTYVAGLNELTDIYIRRAREPLEGSSTEERALPVEMERAVFGHVEGIVHFHSAVFLPLLEHAAADVLALPENAVDTSAKAQITAACAVRIADVFSSHAAYFKMYMNYVNQCDSALRYVSSWTELDSVRSQSQRTNRRSSTTVNQIVSLGRRMKGTNDGESRDVWSELSQAQQRRIQQYIRRCRDDPRHSQLNLEGYLLLPIQRIPRYRMLLEQLVQCTSRTLVPEADAALERALEHISLVVSWVNEGKRQSEQGRRLLLWQKRLRNTTTTLLQPHRRLICDGPMRLRRIVRRAPANGDSFSDMDVLEQTSMDRKVQLLLCNDLVAIVAHLSEPTQARDDRREQEPDAVELVAILRPCTVATPSTAGHPPAPPACITGRVHLRIVDTRCIVYLTALAERDAIRWCDAINAQTF</sequence>
<evidence type="ECO:0000256" key="1">
    <source>
        <dbReference type="ARBA" id="ARBA00022614"/>
    </source>
</evidence>
<evidence type="ECO:0000256" key="2">
    <source>
        <dbReference type="ARBA" id="ARBA00022737"/>
    </source>
</evidence>
<feature type="compositionally biased region" description="Polar residues" evidence="3">
    <location>
        <begin position="27"/>
        <end position="47"/>
    </location>
</feature>
<dbReference type="PROSITE" id="PS50010">
    <property type="entry name" value="DH_2"/>
    <property type="match status" value="1"/>
</dbReference>
<dbReference type="SUPFAM" id="SSF48065">
    <property type="entry name" value="DBL homology domain (DH-domain)"/>
    <property type="match status" value="1"/>
</dbReference>
<dbReference type="InterPro" id="IPR003591">
    <property type="entry name" value="Leu-rich_rpt_typical-subtyp"/>
</dbReference>
<dbReference type="EMBL" id="CP119880">
    <property type="protein sequence ID" value="WFD35977.1"/>
    <property type="molecule type" value="Genomic_DNA"/>
</dbReference>
<dbReference type="SUPFAM" id="SSF52058">
    <property type="entry name" value="L domain-like"/>
    <property type="match status" value="1"/>
</dbReference>
<gene>
    <name evidence="5" type="ORF">MCUN1_002848</name>
</gene>
<evidence type="ECO:0000313" key="5">
    <source>
        <dbReference type="EMBL" id="WFD35977.1"/>
    </source>
</evidence>
<feature type="region of interest" description="Disordered" evidence="3">
    <location>
        <begin position="27"/>
        <end position="163"/>
    </location>
</feature>
<dbReference type="InterPro" id="IPR035899">
    <property type="entry name" value="DBL_dom_sf"/>
</dbReference>
<feature type="region of interest" description="Disordered" evidence="3">
    <location>
        <begin position="606"/>
        <end position="648"/>
    </location>
</feature>
<dbReference type="GO" id="GO:0005085">
    <property type="term" value="F:guanyl-nucleotide exchange factor activity"/>
    <property type="evidence" value="ECO:0007669"/>
    <property type="project" value="InterPro"/>
</dbReference>
<dbReference type="SMART" id="SM00325">
    <property type="entry name" value="RhoGEF"/>
    <property type="match status" value="1"/>
</dbReference>
<dbReference type="Pfam" id="PF00621">
    <property type="entry name" value="RhoGEF"/>
    <property type="match status" value="1"/>
</dbReference>
<feature type="compositionally biased region" description="Polar residues" evidence="3">
    <location>
        <begin position="290"/>
        <end position="310"/>
    </location>
</feature>
<dbReference type="Gene3D" id="1.20.900.10">
    <property type="entry name" value="Dbl homology (DH) domain"/>
    <property type="match status" value="1"/>
</dbReference>
<feature type="region of interest" description="Disordered" evidence="3">
    <location>
        <begin position="554"/>
        <end position="590"/>
    </location>
</feature>
<feature type="compositionally biased region" description="Low complexity" evidence="3">
    <location>
        <begin position="560"/>
        <end position="573"/>
    </location>
</feature>
<keyword evidence="2" id="KW-0677">Repeat</keyword>
<evidence type="ECO:0000259" key="4">
    <source>
        <dbReference type="PROSITE" id="PS50010"/>
    </source>
</evidence>
<keyword evidence="6" id="KW-1185">Reference proteome</keyword>
<dbReference type="PANTHER" id="PTHR12673:SF270">
    <property type="entry name" value="FYVE-TYPE DOMAIN-CONTAINING PROTEIN"/>
    <property type="match status" value="1"/>
</dbReference>
<dbReference type="Proteomes" id="UP001219933">
    <property type="component" value="Chromosome 4"/>
</dbReference>
<feature type="compositionally biased region" description="Polar residues" evidence="3">
    <location>
        <begin position="111"/>
        <end position="137"/>
    </location>
</feature>
<evidence type="ECO:0000256" key="3">
    <source>
        <dbReference type="SAM" id="MobiDB-lite"/>
    </source>
</evidence>
<accession>A0AAF0F0E6</accession>
<feature type="compositionally biased region" description="Low complexity" evidence="3">
    <location>
        <begin position="617"/>
        <end position="630"/>
    </location>
</feature>
<feature type="compositionally biased region" description="Low complexity" evidence="3">
    <location>
        <begin position="61"/>
        <end position="83"/>
    </location>
</feature>
<dbReference type="InterPro" id="IPR000219">
    <property type="entry name" value="DH_dom"/>
</dbReference>
<dbReference type="PANTHER" id="PTHR12673">
    <property type="entry name" value="FACIOGENITAL DYSPLASIA PROTEIN"/>
    <property type="match status" value="1"/>
</dbReference>
<dbReference type="GO" id="GO:0005737">
    <property type="term" value="C:cytoplasm"/>
    <property type="evidence" value="ECO:0007669"/>
    <property type="project" value="TreeGrafter"/>
</dbReference>
<dbReference type="Gene3D" id="3.80.10.10">
    <property type="entry name" value="Ribonuclease Inhibitor"/>
    <property type="match status" value="1"/>
</dbReference>
<dbReference type="SMART" id="SM00369">
    <property type="entry name" value="LRR_TYP"/>
    <property type="match status" value="3"/>
</dbReference>
<feature type="compositionally biased region" description="Low complexity" evidence="3">
    <location>
        <begin position="147"/>
        <end position="163"/>
    </location>
</feature>
<evidence type="ECO:0000313" key="6">
    <source>
        <dbReference type="Proteomes" id="UP001219933"/>
    </source>
</evidence>
<proteinExistence type="predicted"/>
<name>A0AAF0F0E6_9BASI</name>
<feature type="domain" description="DH" evidence="4">
    <location>
        <begin position="761"/>
        <end position="1020"/>
    </location>
</feature>
<dbReference type="AlphaFoldDB" id="A0AAF0F0E6"/>
<feature type="compositionally biased region" description="Low complexity" evidence="3">
    <location>
        <begin position="267"/>
        <end position="277"/>
    </location>
</feature>
<feature type="compositionally biased region" description="Pro residues" evidence="3">
    <location>
        <begin position="235"/>
        <end position="247"/>
    </location>
</feature>
<dbReference type="InterPro" id="IPR051092">
    <property type="entry name" value="FYVE_RhoGEF_PH"/>
</dbReference>